<dbReference type="FunFam" id="3.40.50.300:FF:000456">
    <property type="entry name" value="Ras-related protein RABC1"/>
    <property type="match status" value="1"/>
</dbReference>
<dbReference type="Pfam" id="PF00071">
    <property type="entry name" value="Ras"/>
    <property type="match status" value="1"/>
</dbReference>
<name>A0AAD8K577_TARER</name>
<dbReference type="PRINTS" id="PR00449">
    <property type="entry name" value="RASTRNSFRMNG"/>
</dbReference>
<dbReference type="GO" id="GO:0005886">
    <property type="term" value="C:plasma membrane"/>
    <property type="evidence" value="ECO:0007669"/>
    <property type="project" value="UniProtKB-SubCell"/>
</dbReference>
<dbReference type="SMART" id="SM00175">
    <property type="entry name" value="RAB"/>
    <property type="match status" value="1"/>
</dbReference>
<dbReference type="InterPro" id="IPR027417">
    <property type="entry name" value="P-loop_NTPase"/>
</dbReference>
<keyword evidence="3" id="KW-0813">Transport</keyword>
<dbReference type="SUPFAM" id="SSF52540">
    <property type="entry name" value="P-loop containing nucleoside triphosphate hydrolases"/>
    <property type="match status" value="1"/>
</dbReference>
<evidence type="ECO:0000256" key="2">
    <source>
        <dbReference type="ARBA" id="ARBA00006270"/>
    </source>
</evidence>
<dbReference type="SMART" id="SM00174">
    <property type="entry name" value="RHO"/>
    <property type="match status" value="1"/>
</dbReference>
<dbReference type="Gene3D" id="3.40.50.300">
    <property type="entry name" value="P-loop containing nucleotide triphosphate hydrolases"/>
    <property type="match status" value="1"/>
</dbReference>
<accession>A0AAD8K577</accession>
<comment type="similarity">
    <text evidence="2">Belongs to the small GTPase superfamily. Rab family.</text>
</comment>
<dbReference type="NCBIfam" id="TIGR00231">
    <property type="entry name" value="small_GTP"/>
    <property type="match status" value="1"/>
</dbReference>
<evidence type="ECO:0000256" key="9">
    <source>
        <dbReference type="ARBA" id="ARBA00023288"/>
    </source>
</evidence>
<protein>
    <submittedName>
        <fullName evidence="12">Uncharacterized protein</fullName>
    </submittedName>
</protein>
<evidence type="ECO:0000313" key="12">
    <source>
        <dbReference type="EMBL" id="KAK1416604.1"/>
    </source>
</evidence>
<gene>
    <name evidence="12" type="ORF">QVD17_32395</name>
</gene>
<keyword evidence="6" id="KW-0653">Protein transport</keyword>
<dbReference type="InterPro" id="IPR005225">
    <property type="entry name" value="Small_GTP-bd"/>
</dbReference>
<comment type="caution">
    <text evidence="12">The sequence shown here is derived from an EMBL/GenBank/DDBJ whole genome shotgun (WGS) entry which is preliminary data.</text>
</comment>
<comment type="subcellular location">
    <subcellularLocation>
        <location evidence="1">Cell membrane</location>
        <topology evidence="1">Lipid-anchor</topology>
        <orientation evidence="1">Cytoplasmic side</orientation>
    </subcellularLocation>
</comment>
<keyword evidence="8" id="KW-0472">Membrane</keyword>
<keyword evidence="5" id="KW-0547">Nucleotide-binding</keyword>
<evidence type="ECO:0000256" key="4">
    <source>
        <dbReference type="ARBA" id="ARBA00022475"/>
    </source>
</evidence>
<reference evidence="12" key="1">
    <citation type="journal article" date="2023" name="bioRxiv">
        <title>Improved chromosome-level genome assembly for marigold (Tagetes erecta).</title>
        <authorList>
            <person name="Jiang F."/>
            <person name="Yuan L."/>
            <person name="Wang S."/>
            <person name="Wang H."/>
            <person name="Xu D."/>
            <person name="Wang A."/>
            <person name="Fan W."/>
        </authorList>
    </citation>
    <scope>NUCLEOTIDE SEQUENCE</scope>
    <source>
        <strain evidence="12">WSJ</strain>
        <tissue evidence="12">Leaf</tissue>
    </source>
</reference>
<dbReference type="PROSITE" id="PS51420">
    <property type="entry name" value="RHO"/>
    <property type="match status" value="1"/>
</dbReference>
<dbReference type="PROSITE" id="PS51419">
    <property type="entry name" value="RAB"/>
    <property type="match status" value="1"/>
</dbReference>
<evidence type="ECO:0000256" key="6">
    <source>
        <dbReference type="ARBA" id="ARBA00022927"/>
    </source>
</evidence>
<dbReference type="PROSITE" id="PS51421">
    <property type="entry name" value="RAS"/>
    <property type="match status" value="1"/>
</dbReference>
<evidence type="ECO:0000256" key="3">
    <source>
        <dbReference type="ARBA" id="ARBA00022448"/>
    </source>
</evidence>
<dbReference type="GO" id="GO:0005525">
    <property type="term" value="F:GTP binding"/>
    <property type="evidence" value="ECO:0007669"/>
    <property type="project" value="UniProtKB-KW"/>
</dbReference>
<evidence type="ECO:0000313" key="13">
    <source>
        <dbReference type="Proteomes" id="UP001229421"/>
    </source>
</evidence>
<evidence type="ECO:0000256" key="10">
    <source>
        <dbReference type="ARBA" id="ARBA00023289"/>
    </source>
</evidence>
<dbReference type="GO" id="GO:0015031">
    <property type="term" value="P:protein transport"/>
    <property type="evidence" value="ECO:0007669"/>
    <property type="project" value="UniProtKB-KW"/>
</dbReference>
<evidence type="ECO:0000256" key="5">
    <source>
        <dbReference type="ARBA" id="ARBA00022741"/>
    </source>
</evidence>
<proteinExistence type="inferred from homology"/>
<dbReference type="EMBL" id="JAUHHV010000008">
    <property type="protein sequence ID" value="KAK1416604.1"/>
    <property type="molecule type" value="Genomic_DNA"/>
</dbReference>
<dbReference type="InterPro" id="IPR050227">
    <property type="entry name" value="Rab"/>
</dbReference>
<organism evidence="12 13">
    <name type="scientific">Tagetes erecta</name>
    <name type="common">African marigold</name>
    <dbReference type="NCBI Taxonomy" id="13708"/>
    <lineage>
        <taxon>Eukaryota</taxon>
        <taxon>Viridiplantae</taxon>
        <taxon>Streptophyta</taxon>
        <taxon>Embryophyta</taxon>
        <taxon>Tracheophyta</taxon>
        <taxon>Spermatophyta</taxon>
        <taxon>Magnoliopsida</taxon>
        <taxon>eudicotyledons</taxon>
        <taxon>Gunneridae</taxon>
        <taxon>Pentapetalae</taxon>
        <taxon>asterids</taxon>
        <taxon>campanulids</taxon>
        <taxon>Asterales</taxon>
        <taxon>Asteraceae</taxon>
        <taxon>Asteroideae</taxon>
        <taxon>Heliantheae alliance</taxon>
        <taxon>Tageteae</taxon>
        <taxon>Tagetes</taxon>
    </lineage>
</organism>
<keyword evidence="9" id="KW-0449">Lipoprotein</keyword>
<keyword evidence="13" id="KW-1185">Reference proteome</keyword>
<keyword evidence="10" id="KW-0636">Prenylation</keyword>
<dbReference type="SMART" id="SM00176">
    <property type="entry name" value="RAN"/>
    <property type="match status" value="1"/>
</dbReference>
<evidence type="ECO:0000256" key="7">
    <source>
        <dbReference type="ARBA" id="ARBA00023134"/>
    </source>
</evidence>
<dbReference type="PANTHER" id="PTHR47977">
    <property type="entry name" value="RAS-RELATED PROTEIN RAB"/>
    <property type="match status" value="1"/>
</dbReference>
<evidence type="ECO:0000256" key="8">
    <source>
        <dbReference type="ARBA" id="ARBA00023136"/>
    </source>
</evidence>
<dbReference type="AlphaFoldDB" id="A0AAD8K577"/>
<comment type="function">
    <text evidence="11">Intracellular vesicle trafficking and protein transport.</text>
</comment>
<dbReference type="SMART" id="SM00173">
    <property type="entry name" value="RAS"/>
    <property type="match status" value="1"/>
</dbReference>
<dbReference type="InterPro" id="IPR001806">
    <property type="entry name" value="Small_GTPase"/>
</dbReference>
<evidence type="ECO:0000256" key="1">
    <source>
        <dbReference type="ARBA" id="ARBA00004342"/>
    </source>
</evidence>
<dbReference type="CDD" id="cd01863">
    <property type="entry name" value="Rab18"/>
    <property type="match status" value="1"/>
</dbReference>
<keyword evidence="4" id="KW-1003">Cell membrane</keyword>
<dbReference type="Proteomes" id="UP001229421">
    <property type="component" value="Unassembled WGS sequence"/>
</dbReference>
<keyword evidence="7" id="KW-0342">GTP-binding</keyword>
<evidence type="ECO:0000256" key="11">
    <source>
        <dbReference type="ARBA" id="ARBA00060176"/>
    </source>
</evidence>
<sequence>MGSLISANMKMMKGGGWKRSQISPTSSSSSCDYSFKVLVIGDSGVGKSTLLLTFIDPAQHQHQHHISPTIGVDFKMKMLTIEGKRLKLTIWDTAGQERFGTLTSSYYRGAHGIILVYDVTQRETFTNLSQIWAREVDLYSTNPDCVKILVGNKVDRDVERAVTVEEGMALAKEHDCLFYECSARTRANVQQCFKELALKILDKPGLLEQGSVVVKRQILKEKQLSQKKTSDNCCS</sequence>
<dbReference type="GO" id="GO:0003924">
    <property type="term" value="F:GTPase activity"/>
    <property type="evidence" value="ECO:0007669"/>
    <property type="project" value="InterPro"/>
</dbReference>